<sequence length="91" mass="9880">MAEVEAWQTVLVSLLVICALIGGSYVAYEQGMLDPLIEKLGVMMFKAKAKAEQEKMEAQGKDYMDSQLKGNKQASEVLSGDGPIGSLKKQL</sequence>
<accession>A0A1Y2DV39</accession>
<evidence type="ECO:0000313" key="2">
    <source>
        <dbReference type="EMBL" id="ORY63152.1"/>
    </source>
</evidence>
<dbReference type="RefSeq" id="XP_040714809.1">
    <property type="nucleotide sequence ID" value="XM_040856124.1"/>
</dbReference>
<dbReference type="GeneID" id="63772336"/>
<dbReference type="InParanoid" id="A0A1Y2DV39"/>
<evidence type="ECO:0000313" key="3">
    <source>
        <dbReference type="Proteomes" id="UP000193689"/>
    </source>
</evidence>
<organism evidence="2 3">
    <name type="scientific">Pseudomassariella vexata</name>
    <dbReference type="NCBI Taxonomy" id="1141098"/>
    <lineage>
        <taxon>Eukaryota</taxon>
        <taxon>Fungi</taxon>
        <taxon>Dikarya</taxon>
        <taxon>Ascomycota</taxon>
        <taxon>Pezizomycotina</taxon>
        <taxon>Sordariomycetes</taxon>
        <taxon>Xylariomycetidae</taxon>
        <taxon>Amphisphaeriales</taxon>
        <taxon>Pseudomassariaceae</taxon>
        <taxon>Pseudomassariella</taxon>
    </lineage>
</organism>
<comment type="caution">
    <text evidence="2">The sequence shown here is derived from an EMBL/GenBank/DDBJ whole genome shotgun (WGS) entry which is preliminary data.</text>
</comment>
<protein>
    <submittedName>
        <fullName evidence="2">Uncharacterized protein</fullName>
    </submittedName>
</protein>
<dbReference type="EMBL" id="MCFJ01000008">
    <property type="protein sequence ID" value="ORY63152.1"/>
    <property type="molecule type" value="Genomic_DNA"/>
</dbReference>
<dbReference type="Proteomes" id="UP000193689">
    <property type="component" value="Unassembled WGS sequence"/>
</dbReference>
<dbReference type="AlphaFoldDB" id="A0A1Y2DV39"/>
<feature type="transmembrane region" description="Helical" evidence="1">
    <location>
        <begin position="6"/>
        <end position="28"/>
    </location>
</feature>
<keyword evidence="1" id="KW-0472">Membrane</keyword>
<dbReference type="OrthoDB" id="5232608at2759"/>
<keyword evidence="1" id="KW-1133">Transmembrane helix</keyword>
<gene>
    <name evidence="2" type="ORF">BCR38DRAFT_344704</name>
</gene>
<name>A0A1Y2DV39_9PEZI</name>
<reference evidence="2 3" key="1">
    <citation type="submission" date="2016-07" db="EMBL/GenBank/DDBJ databases">
        <title>Pervasive Adenine N6-methylation of Active Genes in Fungi.</title>
        <authorList>
            <consortium name="DOE Joint Genome Institute"/>
            <person name="Mondo S.J."/>
            <person name="Dannebaum R.O."/>
            <person name="Kuo R.C."/>
            <person name="Labutti K."/>
            <person name="Haridas S."/>
            <person name="Kuo A."/>
            <person name="Salamov A."/>
            <person name="Ahrendt S.R."/>
            <person name="Lipzen A."/>
            <person name="Sullivan W."/>
            <person name="Andreopoulos W.B."/>
            <person name="Clum A."/>
            <person name="Lindquist E."/>
            <person name="Daum C."/>
            <person name="Ramamoorthy G.K."/>
            <person name="Gryganskyi A."/>
            <person name="Culley D."/>
            <person name="Magnuson J.K."/>
            <person name="James T.Y."/>
            <person name="O'Malley M.A."/>
            <person name="Stajich J.E."/>
            <person name="Spatafora J.W."/>
            <person name="Visel A."/>
            <person name="Grigoriev I.V."/>
        </authorList>
    </citation>
    <scope>NUCLEOTIDE SEQUENCE [LARGE SCALE GENOMIC DNA]</scope>
    <source>
        <strain evidence="2 3">CBS 129021</strain>
    </source>
</reference>
<keyword evidence="3" id="KW-1185">Reference proteome</keyword>
<evidence type="ECO:0000256" key="1">
    <source>
        <dbReference type="SAM" id="Phobius"/>
    </source>
</evidence>
<keyword evidence="1" id="KW-0812">Transmembrane</keyword>
<proteinExistence type="predicted"/>